<evidence type="ECO:0000313" key="2">
    <source>
        <dbReference type="EMBL" id="MBK3462679.1"/>
    </source>
</evidence>
<dbReference type="Gene3D" id="3.40.50.300">
    <property type="entry name" value="P-loop containing nucleotide triphosphate hydrolases"/>
    <property type="match status" value="1"/>
</dbReference>
<dbReference type="CDD" id="cd02042">
    <property type="entry name" value="ParAB_family"/>
    <property type="match status" value="1"/>
</dbReference>
<reference evidence="2 3" key="1">
    <citation type="submission" date="2021-01" db="EMBL/GenBank/DDBJ databases">
        <title>Antibiotic resistance and phylogeny of Pseudomonas spp. isolated over three decades from chicken meat in the Norwegian food chain.</title>
        <authorList>
            <person name="Moen B."/>
        </authorList>
    </citation>
    <scope>NUCLEOTIDE SEQUENCE [LARGE SCALE GENOMIC DNA]</scope>
    <source>
        <strain evidence="2 3">MF6766</strain>
    </source>
</reference>
<dbReference type="InterPro" id="IPR050678">
    <property type="entry name" value="DNA_Partitioning_ATPase"/>
</dbReference>
<name>A0ABS1H1A5_9PSED</name>
<proteinExistence type="predicted"/>
<dbReference type="RefSeq" id="WP_200657715.1">
    <property type="nucleotide sequence ID" value="NZ_JAENSR010000009.1"/>
</dbReference>
<dbReference type="PANTHER" id="PTHR13696:SF96">
    <property type="entry name" value="COBQ_COBB_MIND_PARA NUCLEOTIDE BINDING DOMAIN-CONTAINING PROTEIN"/>
    <property type="match status" value="1"/>
</dbReference>
<evidence type="ECO:0000259" key="1">
    <source>
        <dbReference type="Pfam" id="PF01656"/>
    </source>
</evidence>
<dbReference type="PANTHER" id="PTHR13696">
    <property type="entry name" value="P-LOOP CONTAINING NUCLEOSIDE TRIPHOSPHATE HYDROLASE"/>
    <property type="match status" value="1"/>
</dbReference>
<protein>
    <submittedName>
        <fullName evidence="2">ParA family protein</fullName>
    </submittedName>
</protein>
<evidence type="ECO:0000313" key="3">
    <source>
        <dbReference type="Proteomes" id="UP000620382"/>
    </source>
</evidence>
<dbReference type="Proteomes" id="UP000620382">
    <property type="component" value="Unassembled WGS sequence"/>
</dbReference>
<feature type="domain" description="CobQ/CobB/MinD/ParA nucleotide binding" evidence="1">
    <location>
        <begin position="6"/>
        <end position="181"/>
    </location>
</feature>
<organism evidence="2 3">
    <name type="scientific">Pseudomonas haemolytica</name>
    <dbReference type="NCBI Taxonomy" id="2600065"/>
    <lineage>
        <taxon>Bacteria</taxon>
        <taxon>Pseudomonadati</taxon>
        <taxon>Pseudomonadota</taxon>
        <taxon>Gammaproteobacteria</taxon>
        <taxon>Pseudomonadales</taxon>
        <taxon>Pseudomonadaceae</taxon>
        <taxon>Pseudomonas</taxon>
    </lineage>
</organism>
<accession>A0ABS1H1A5</accession>
<dbReference type="InterPro" id="IPR002586">
    <property type="entry name" value="CobQ/CobB/MinD/ParA_Nub-bd_dom"/>
</dbReference>
<dbReference type="InterPro" id="IPR027417">
    <property type="entry name" value="P-loop_NTPase"/>
</dbReference>
<comment type="caution">
    <text evidence="2">The sequence shown here is derived from an EMBL/GenBank/DDBJ whole genome shotgun (WGS) entry which is preliminary data.</text>
</comment>
<dbReference type="Pfam" id="PF01656">
    <property type="entry name" value="CbiA"/>
    <property type="match status" value="1"/>
</dbReference>
<gene>
    <name evidence="2" type="ORF">JJD71_26790</name>
</gene>
<keyword evidence="3" id="KW-1185">Reference proteome</keyword>
<dbReference type="EMBL" id="JAENSR010000009">
    <property type="protein sequence ID" value="MBK3462679.1"/>
    <property type="molecule type" value="Genomic_DNA"/>
</dbReference>
<sequence>MAAIVIALANGKGGVGKSTVALNIQYAISTMRDTDSKPMNLNALLVDADDQQTSTKTCNARAKLGGMKVKGVYQPFQPIEHIFKDQDVESYVKMVTERHDFIVIDTKGAESDTSREVTTFANILLIPLSPYGFDKQALADTLKIVKKGQRFNPDMLVMVVFNKVDKKATAKNREGREEVNAIINEIFAVNGKTAADNNVFICAAELSYKPTFYSEMTKGYNVFEAARGVSLDPKTEYDKLLQEIQTRYAQINNAQEAA</sequence>
<dbReference type="SUPFAM" id="SSF52540">
    <property type="entry name" value="P-loop containing nucleoside triphosphate hydrolases"/>
    <property type="match status" value="1"/>
</dbReference>